<evidence type="ECO:0000259" key="10">
    <source>
        <dbReference type="Pfam" id="PF16212"/>
    </source>
</evidence>
<keyword evidence="12" id="KW-1185">Reference proteome</keyword>
<feature type="transmembrane region" description="Helical" evidence="9">
    <location>
        <begin position="168"/>
        <end position="189"/>
    </location>
</feature>
<feature type="domain" description="P-type ATPase C-terminal" evidence="10">
    <location>
        <begin position="57"/>
        <end position="306"/>
    </location>
</feature>
<dbReference type="Proteomes" id="UP001642360">
    <property type="component" value="Unassembled WGS sequence"/>
</dbReference>
<evidence type="ECO:0000256" key="7">
    <source>
        <dbReference type="ARBA" id="ARBA00022989"/>
    </source>
</evidence>
<feature type="transmembrane region" description="Helical" evidence="9">
    <location>
        <begin position="235"/>
        <end position="254"/>
    </location>
</feature>
<dbReference type="GO" id="GO:0046872">
    <property type="term" value="F:metal ion binding"/>
    <property type="evidence" value="ECO:0007669"/>
    <property type="project" value="UniProtKB-KW"/>
</dbReference>
<name>A0ABC8QSF7_9AQUA</name>
<dbReference type="InterPro" id="IPR023214">
    <property type="entry name" value="HAD_sf"/>
</dbReference>
<evidence type="ECO:0000256" key="1">
    <source>
        <dbReference type="ARBA" id="ARBA00004141"/>
    </source>
</evidence>
<dbReference type="SUPFAM" id="SSF81665">
    <property type="entry name" value="Calcium ATPase, transmembrane domain M"/>
    <property type="match status" value="1"/>
</dbReference>
<dbReference type="InterPro" id="IPR023298">
    <property type="entry name" value="ATPase_P-typ_TM_dom_sf"/>
</dbReference>
<evidence type="ECO:0000256" key="3">
    <source>
        <dbReference type="ARBA" id="ARBA00022448"/>
    </source>
</evidence>
<organism evidence="11 12">
    <name type="scientific">Ilex paraguariensis</name>
    <name type="common">yerba mate</name>
    <dbReference type="NCBI Taxonomy" id="185542"/>
    <lineage>
        <taxon>Eukaryota</taxon>
        <taxon>Viridiplantae</taxon>
        <taxon>Streptophyta</taxon>
        <taxon>Embryophyta</taxon>
        <taxon>Tracheophyta</taxon>
        <taxon>Spermatophyta</taxon>
        <taxon>Magnoliopsida</taxon>
        <taxon>eudicotyledons</taxon>
        <taxon>Gunneridae</taxon>
        <taxon>Pentapetalae</taxon>
        <taxon>asterids</taxon>
        <taxon>campanulids</taxon>
        <taxon>Aquifoliales</taxon>
        <taxon>Aquifoliaceae</taxon>
        <taxon>Ilex</taxon>
    </lineage>
</organism>
<protein>
    <recommendedName>
        <fullName evidence="10">P-type ATPase C-terminal domain-containing protein</fullName>
    </recommendedName>
</protein>
<evidence type="ECO:0000256" key="6">
    <source>
        <dbReference type="ARBA" id="ARBA00022842"/>
    </source>
</evidence>
<dbReference type="Pfam" id="PF16212">
    <property type="entry name" value="PhoLip_ATPase_C"/>
    <property type="match status" value="1"/>
</dbReference>
<dbReference type="PANTHER" id="PTHR24092:SF180">
    <property type="entry name" value="PHOSPHOLIPID-TRANSPORTING ATPASE DNF1-RELATED"/>
    <property type="match status" value="1"/>
</dbReference>
<dbReference type="InterPro" id="IPR036412">
    <property type="entry name" value="HAD-like_sf"/>
</dbReference>
<keyword evidence="8 9" id="KW-0472">Membrane</keyword>
<evidence type="ECO:0000256" key="2">
    <source>
        <dbReference type="ARBA" id="ARBA00004308"/>
    </source>
</evidence>
<evidence type="ECO:0000313" key="11">
    <source>
        <dbReference type="EMBL" id="CAK9134310.1"/>
    </source>
</evidence>
<feature type="transmembrane region" description="Helical" evidence="9">
    <location>
        <begin position="204"/>
        <end position="223"/>
    </location>
</feature>
<dbReference type="InterPro" id="IPR001757">
    <property type="entry name" value="P_typ_ATPase"/>
</dbReference>
<proteinExistence type="predicted"/>
<keyword evidence="3" id="KW-0813">Transport</keyword>
<dbReference type="InterPro" id="IPR032630">
    <property type="entry name" value="P_typ_ATPase_c"/>
</dbReference>
<dbReference type="NCBIfam" id="TIGR01494">
    <property type="entry name" value="ATPase_P-type"/>
    <property type="match status" value="1"/>
</dbReference>
<accession>A0ABC8QSF7</accession>
<comment type="subcellular location">
    <subcellularLocation>
        <location evidence="2">Endomembrane system</location>
    </subcellularLocation>
    <subcellularLocation>
        <location evidence="1">Membrane</location>
        <topology evidence="1">Multi-pass membrane protein</topology>
    </subcellularLocation>
</comment>
<keyword evidence="4 9" id="KW-0812">Transmembrane</keyword>
<feature type="transmembrane region" description="Helical" evidence="9">
    <location>
        <begin position="121"/>
        <end position="141"/>
    </location>
</feature>
<keyword evidence="6" id="KW-0460">Magnesium</keyword>
<dbReference type="GO" id="GO:0016020">
    <property type="term" value="C:membrane"/>
    <property type="evidence" value="ECO:0007669"/>
    <property type="project" value="UniProtKB-SubCell"/>
</dbReference>
<dbReference type="Gene3D" id="3.40.50.1000">
    <property type="entry name" value="HAD superfamily/HAD-like"/>
    <property type="match status" value="1"/>
</dbReference>
<feature type="transmembrane region" description="Helical" evidence="9">
    <location>
        <begin position="266"/>
        <end position="293"/>
    </location>
</feature>
<reference evidence="11 12" key="1">
    <citation type="submission" date="2024-02" db="EMBL/GenBank/DDBJ databases">
        <authorList>
            <person name="Vignale AGUSTIN F."/>
            <person name="Sosa J E."/>
            <person name="Modenutti C."/>
        </authorList>
    </citation>
    <scope>NUCLEOTIDE SEQUENCE [LARGE SCALE GENOMIC DNA]</scope>
</reference>
<dbReference type="PANTHER" id="PTHR24092">
    <property type="entry name" value="PROBABLE PHOSPHOLIPID-TRANSPORTING ATPASE"/>
    <property type="match status" value="1"/>
</dbReference>
<comment type="caution">
    <text evidence="11">The sequence shown here is derived from an EMBL/GenBank/DDBJ whole genome shotgun (WGS) entry which is preliminary data.</text>
</comment>
<dbReference type="SUPFAM" id="SSF56784">
    <property type="entry name" value="HAD-like"/>
    <property type="match status" value="1"/>
</dbReference>
<gene>
    <name evidence="11" type="ORF">ILEXP_LOCUS1245</name>
</gene>
<evidence type="ECO:0000256" key="4">
    <source>
        <dbReference type="ARBA" id="ARBA00022692"/>
    </source>
</evidence>
<evidence type="ECO:0000256" key="5">
    <source>
        <dbReference type="ARBA" id="ARBA00022723"/>
    </source>
</evidence>
<dbReference type="AlphaFoldDB" id="A0ABC8QSF7"/>
<feature type="transmembrane region" description="Helical" evidence="9">
    <location>
        <begin position="88"/>
        <end position="106"/>
    </location>
</feature>
<keyword evidence="7 9" id="KW-1133">Transmembrane helix</keyword>
<keyword evidence="5" id="KW-0479">Metal-binding</keyword>
<evidence type="ECO:0000256" key="8">
    <source>
        <dbReference type="ARBA" id="ARBA00023136"/>
    </source>
</evidence>
<evidence type="ECO:0000313" key="12">
    <source>
        <dbReference type="Proteomes" id="UP001642360"/>
    </source>
</evidence>
<sequence>MAEKGVESKRLKEVTSLVRKGARRITLSIGDGANDVSMIQAAHVGVGISGQEGMQAVMASDFSIAQFRFLTDLLLVHGRWSYHRICKVVTYFFYKNLTFTLTQFWFTFQTGFSGQRFYDDWFQSLYNVIFTALPVIVFGLFDKDVSASLSRKYPELYKEGIRNTFFKWRVVGIWAFFAIYQSLVLHYFVLAPTSSGINSSGKMFGLWDVSTMAFTCIVVTVNLRLLMMCNTITRWHYISVGGSILAWFIFVFIYSGVALPKAQENIYFVIYVLMSTVCFYLTLLLVPIAALLCDFVYQGVQRWFFPYDYQIIQEIHRHEPDNSRVGLLEIGNELSQDEARSFAIAQLPGQKSKHTGFAFDSPGYESFFASQAGVFVPQRAWDVARRASMKSRAKTPRKN</sequence>
<evidence type="ECO:0000256" key="9">
    <source>
        <dbReference type="SAM" id="Phobius"/>
    </source>
</evidence>
<dbReference type="EMBL" id="CAUOFW020000414">
    <property type="protein sequence ID" value="CAK9134310.1"/>
    <property type="molecule type" value="Genomic_DNA"/>
</dbReference>